<dbReference type="InterPro" id="IPR004692">
    <property type="entry name" value="SecG"/>
</dbReference>
<dbReference type="AlphaFoldDB" id="B2GH87"/>
<reference evidence="11 12" key="1">
    <citation type="journal article" date="2008" name="J. Bacteriol.">
        <title>Complete genome sequence of the soil actinomycete Kocuria rhizophila.</title>
        <authorList>
            <person name="Takarada H."/>
            <person name="Sekine M."/>
            <person name="Kosugi H."/>
            <person name="Matsuo Y."/>
            <person name="Fujisawa T."/>
            <person name="Omata S."/>
            <person name="Kishi E."/>
            <person name="Shimizu A."/>
            <person name="Tsukatani N."/>
            <person name="Tanikawa S."/>
            <person name="Fujita N."/>
            <person name="Harayama S."/>
        </authorList>
    </citation>
    <scope>NUCLEOTIDE SEQUENCE [LARGE SCALE GENOMIC DNA]</scope>
    <source>
        <strain evidence="12">ATCC 9341 / DSM 348 / NBRC 103217 / DC2201</strain>
    </source>
</reference>
<evidence type="ECO:0000313" key="12">
    <source>
        <dbReference type="Proteomes" id="UP000008838"/>
    </source>
</evidence>
<dbReference type="Pfam" id="PF03840">
    <property type="entry name" value="SecG"/>
    <property type="match status" value="1"/>
</dbReference>
<dbReference type="GO" id="GO:0015450">
    <property type="term" value="F:protein-transporting ATPase activity"/>
    <property type="evidence" value="ECO:0007669"/>
    <property type="project" value="UniProtKB-UniRule"/>
</dbReference>
<evidence type="ECO:0000313" key="11">
    <source>
        <dbReference type="EMBL" id="BAG29560.1"/>
    </source>
</evidence>
<keyword evidence="6 10" id="KW-1133">Transmembrane helix</keyword>
<keyword evidence="12" id="KW-1185">Reference proteome</keyword>
<dbReference type="GO" id="GO:0009306">
    <property type="term" value="P:protein secretion"/>
    <property type="evidence" value="ECO:0007669"/>
    <property type="project" value="UniProtKB-UniRule"/>
</dbReference>
<keyword evidence="3 10" id="KW-0813">Transport</keyword>
<comment type="subcellular location">
    <subcellularLocation>
        <location evidence="10">Cell membrane</location>
        <topology evidence="10">Multi-pass membrane protein</topology>
    </subcellularLocation>
    <subcellularLocation>
        <location evidence="1">Membrane</location>
        <topology evidence="1">Multi-pass membrane protein</topology>
    </subcellularLocation>
</comment>
<evidence type="ECO:0000256" key="9">
    <source>
        <dbReference type="ARBA" id="ARBA00025182"/>
    </source>
</evidence>
<gene>
    <name evidence="11" type="primary">secG</name>
    <name evidence="11" type="ordered locus">KRH_12130</name>
</gene>
<accession>B2GH87</accession>
<evidence type="ECO:0000256" key="8">
    <source>
        <dbReference type="ARBA" id="ARBA00023136"/>
    </source>
</evidence>
<sequence length="97" mass="10468">MTRPSQNPEVRLFVEILQIALQVVIVLTSILCIMFVLLNKGKGGGLSDMFGGGMTQSLNTSGAAQKNVVRITTVLAIVWALSILCYGLMMRFNPPVA</sequence>
<dbReference type="HOGENOM" id="CLU_094156_7_1_11"/>
<keyword evidence="8 10" id="KW-0472">Membrane</keyword>
<evidence type="ECO:0000256" key="4">
    <source>
        <dbReference type="ARBA" id="ARBA00022692"/>
    </source>
</evidence>
<protein>
    <recommendedName>
        <fullName evidence="10">Protein-export membrane protein SecG</fullName>
    </recommendedName>
</protein>
<dbReference type="GO" id="GO:0005886">
    <property type="term" value="C:plasma membrane"/>
    <property type="evidence" value="ECO:0007669"/>
    <property type="project" value="UniProtKB-SubCell"/>
</dbReference>
<comment type="function">
    <text evidence="9 10">Involved in protein export. Participates in an early event of protein translocation.</text>
</comment>
<comment type="similarity">
    <text evidence="2 10">Belongs to the SecG family.</text>
</comment>
<feature type="transmembrane region" description="Helical" evidence="10">
    <location>
        <begin position="68"/>
        <end position="89"/>
    </location>
</feature>
<evidence type="ECO:0000256" key="7">
    <source>
        <dbReference type="ARBA" id="ARBA00023010"/>
    </source>
</evidence>
<evidence type="ECO:0000256" key="1">
    <source>
        <dbReference type="ARBA" id="ARBA00004141"/>
    </source>
</evidence>
<dbReference type="Proteomes" id="UP000008838">
    <property type="component" value="Chromosome"/>
</dbReference>
<keyword evidence="10" id="KW-1003">Cell membrane</keyword>
<feature type="transmembrane region" description="Helical" evidence="10">
    <location>
        <begin position="12"/>
        <end position="38"/>
    </location>
</feature>
<dbReference type="eggNOG" id="COG1314">
    <property type="taxonomic scope" value="Bacteria"/>
</dbReference>
<name>B2GH87_KOCRD</name>
<proteinExistence type="inferred from homology"/>
<evidence type="ECO:0000256" key="5">
    <source>
        <dbReference type="ARBA" id="ARBA00022927"/>
    </source>
</evidence>
<dbReference type="STRING" id="378753.KRH_12130"/>
<keyword evidence="4 10" id="KW-0812">Transmembrane</keyword>
<keyword evidence="5 10" id="KW-0653">Protein transport</keyword>
<evidence type="ECO:0000256" key="2">
    <source>
        <dbReference type="ARBA" id="ARBA00008445"/>
    </source>
</evidence>
<dbReference type="KEGG" id="krh:KRH_12130"/>
<dbReference type="PRINTS" id="PR01651">
    <property type="entry name" value="SECGEXPORT"/>
</dbReference>
<keyword evidence="7 10" id="KW-0811">Translocation</keyword>
<evidence type="ECO:0000256" key="10">
    <source>
        <dbReference type="RuleBase" id="RU365087"/>
    </source>
</evidence>
<dbReference type="NCBIfam" id="TIGR00810">
    <property type="entry name" value="secG"/>
    <property type="match status" value="1"/>
</dbReference>
<organism evidence="11 12">
    <name type="scientific">Kocuria rhizophila (strain ATCC 9341 / DSM 348 / NBRC 103217 / DC2201)</name>
    <dbReference type="NCBI Taxonomy" id="378753"/>
    <lineage>
        <taxon>Bacteria</taxon>
        <taxon>Bacillati</taxon>
        <taxon>Actinomycetota</taxon>
        <taxon>Actinomycetes</taxon>
        <taxon>Micrococcales</taxon>
        <taxon>Micrococcaceae</taxon>
        <taxon>Kocuria</taxon>
    </lineage>
</organism>
<evidence type="ECO:0000256" key="6">
    <source>
        <dbReference type="ARBA" id="ARBA00022989"/>
    </source>
</evidence>
<dbReference type="EMBL" id="AP009152">
    <property type="protein sequence ID" value="BAG29560.1"/>
    <property type="molecule type" value="Genomic_DNA"/>
</dbReference>
<evidence type="ECO:0000256" key="3">
    <source>
        <dbReference type="ARBA" id="ARBA00022448"/>
    </source>
</evidence>